<evidence type="ECO:0000313" key="1">
    <source>
        <dbReference type="EMBL" id="MCW0397580.1"/>
    </source>
</evidence>
<accession>A0ABT3DQ13</accession>
<evidence type="ECO:0000313" key="2">
    <source>
        <dbReference type="Proteomes" id="UP001320843"/>
    </source>
</evidence>
<name>A0ABT3DQ13_9XANT</name>
<gene>
    <name evidence="1" type="ORF">NB700_000136</name>
</gene>
<dbReference type="EMBL" id="JANFWR010000001">
    <property type="protein sequence ID" value="MCW0397580.1"/>
    <property type="molecule type" value="Genomic_DNA"/>
</dbReference>
<sequence>MAVTECMVTPKAFYVGDSMLWVDWVEGGAGIIRQSDPDFNPTLAVVSMAVTNQKSLVVRYAADNVDCAGRNDIAGIWMSR</sequence>
<reference evidence="1 2" key="1">
    <citation type="submission" date="2022-06" db="EMBL/GenBank/DDBJ databases">
        <title>Dynamics of rice microbiomes reveals core vertical transmitted seed endophytes.</title>
        <authorList>
            <person name="Liao K."/>
            <person name="Zhang X."/>
        </authorList>
    </citation>
    <scope>NUCLEOTIDE SEQUENCE [LARGE SCALE GENOMIC DNA]</scope>
    <source>
        <strain evidence="1 2">YT10-10-1</strain>
    </source>
</reference>
<organism evidence="1 2">
    <name type="scientific">Xanthomonas sacchari</name>
    <dbReference type="NCBI Taxonomy" id="56458"/>
    <lineage>
        <taxon>Bacteria</taxon>
        <taxon>Pseudomonadati</taxon>
        <taxon>Pseudomonadota</taxon>
        <taxon>Gammaproteobacteria</taxon>
        <taxon>Lysobacterales</taxon>
        <taxon>Lysobacteraceae</taxon>
        <taxon>Xanthomonas</taxon>
    </lineage>
</organism>
<dbReference type="Proteomes" id="UP001320843">
    <property type="component" value="Unassembled WGS sequence"/>
</dbReference>
<proteinExistence type="predicted"/>
<keyword evidence="2" id="KW-1185">Reference proteome</keyword>
<comment type="caution">
    <text evidence="1">The sequence shown here is derived from an EMBL/GenBank/DDBJ whole genome shotgun (WGS) entry which is preliminary data.</text>
</comment>
<protein>
    <submittedName>
        <fullName evidence="1">Uncharacterized protein</fullName>
    </submittedName>
</protein>